<name>A0A6C0JQJ9_9ZZZZ</name>
<sequence>MEFGEACGRGDLVRVTSMLKKNGMVSQQMIIDGLGRAIKHDKDQMIILLLKKIKWSNDSSKRLLKHPKIITLINAKSQISEEIKYYIFQSGCLDANMNAIKTVVPFINEWNKPDNITNWFLVTIGFGHAIAYEVRYNLANYDTIFLSINDIFLLCCIDIARCGKDEKLQIVKFLLDHFDINSRHMNQVLEMAIHSGKLELLEILFEYKNIVLKITKEMLLQNQTVYVKFHHLLFSLDSNIYHQNMI</sequence>
<organism evidence="1">
    <name type="scientific">viral metagenome</name>
    <dbReference type="NCBI Taxonomy" id="1070528"/>
    <lineage>
        <taxon>unclassified sequences</taxon>
        <taxon>metagenomes</taxon>
        <taxon>organismal metagenomes</taxon>
    </lineage>
</organism>
<reference evidence="1" key="1">
    <citation type="journal article" date="2020" name="Nature">
        <title>Giant virus diversity and host interactions through global metagenomics.</title>
        <authorList>
            <person name="Schulz F."/>
            <person name="Roux S."/>
            <person name="Paez-Espino D."/>
            <person name="Jungbluth S."/>
            <person name="Walsh D.A."/>
            <person name="Denef V.J."/>
            <person name="McMahon K.D."/>
            <person name="Konstantinidis K.T."/>
            <person name="Eloe-Fadrosh E.A."/>
            <person name="Kyrpides N.C."/>
            <person name="Woyke T."/>
        </authorList>
    </citation>
    <scope>NUCLEOTIDE SEQUENCE</scope>
    <source>
        <strain evidence="1">GVMAG-S-1062768-28</strain>
    </source>
</reference>
<protein>
    <recommendedName>
        <fullName evidence="2">Ankyrin repeat protein</fullName>
    </recommendedName>
</protein>
<dbReference type="EMBL" id="MN740694">
    <property type="protein sequence ID" value="QHU08042.1"/>
    <property type="molecule type" value="Genomic_DNA"/>
</dbReference>
<proteinExistence type="predicted"/>
<accession>A0A6C0JQJ9</accession>
<evidence type="ECO:0008006" key="2">
    <source>
        <dbReference type="Google" id="ProtNLM"/>
    </source>
</evidence>
<evidence type="ECO:0000313" key="1">
    <source>
        <dbReference type="EMBL" id="QHU08042.1"/>
    </source>
</evidence>
<dbReference type="AlphaFoldDB" id="A0A6C0JQJ9"/>